<evidence type="ECO:0000313" key="1">
    <source>
        <dbReference type="EMBL" id="JAT34343.1"/>
    </source>
</evidence>
<dbReference type="PANTHER" id="PTHR46246:SF1">
    <property type="entry name" value="GUANOSINE-3',5'-BIS(DIPHOSPHATE) 3'-PYROPHOSPHOHYDROLASE MESH1"/>
    <property type="match status" value="1"/>
</dbReference>
<reference evidence="1" key="1">
    <citation type="submission" date="2015-11" db="EMBL/GenBank/DDBJ databases">
        <title>De novo transcriptome assembly of four potential Pierce s Disease insect vectors from Arizona vineyards.</title>
        <authorList>
            <person name="Tassone E.E."/>
        </authorList>
    </citation>
    <scope>NUCLEOTIDE SEQUENCE</scope>
</reference>
<name>A0A1B6MEI1_9HEMI</name>
<dbReference type="InterPro" id="IPR052194">
    <property type="entry name" value="MESH1"/>
</dbReference>
<dbReference type="PANTHER" id="PTHR46246">
    <property type="entry name" value="GUANOSINE-3',5'-BIS(DIPHOSPHATE) 3'-PYROPHOSPHOHYDROLASE MESH1"/>
    <property type="match status" value="1"/>
</dbReference>
<dbReference type="AlphaFoldDB" id="A0A1B6MEI1"/>
<dbReference type="Gene3D" id="1.10.3210.10">
    <property type="entry name" value="Hypothetical protein af1432"/>
    <property type="match status" value="2"/>
</dbReference>
<dbReference type="GO" id="GO:0008893">
    <property type="term" value="F:guanosine-3',5'-bis(diphosphate) 3'-diphosphatase activity"/>
    <property type="evidence" value="ECO:0007669"/>
    <property type="project" value="TreeGrafter"/>
</dbReference>
<evidence type="ECO:0008006" key="2">
    <source>
        <dbReference type="Google" id="ProtNLM"/>
    </source>
</evidence>
<dbReference type="SUPFAM" id="SSF109604">
    <property type="entry name" value="HD-domain/PDEase-like"/>
    <property type="match status" value="2"/>
</dbReference>
<gene>
    <name evidence="1" type="ORF">g.11996</name>
</gene>
<organism evidence="1">
    <name type="scientific">Graphocephala atropunctata</name>
    <dbReference type="NCBI Taxonomy" id="36148"/>
    <lineage>
        <taxon>Eukaryota</taxon>
        <taxon>Metazoa</taxon>
        <taxon>Ecdysozoa</taxon>
        <taxon>Arthropoda</taxon>
        <taxon>Hexapoda</taxon>
        <taxon>Insecta</taxon>
        <taxon>Pterygota</taxon>
        <taxon>Neoptera</taxon>
        <taxon>Paraneoptera</taxon>
        <taxon>Hemiptera</taxon>
        <taxon>Auchenorrhyncha</taxon>
        <taxon>Membracoidea</taxon>
        <taxon>Cicadellidae</taxon>
        <taxon>Cicadellinae</taxon>
        <taxon>Cicadellini</taxon>
        <taxon>Graphocephala</taxon>
    </lineage>
</organism>
<proteinExistence type="predicted"/>
<sequence>MLSSMINNALLELTYWFYLLQVSIIIVECHKWFMQDKIMTDSEERAHEKFTMGYFVKDFNNEVIQKDLIWCLNFASEAHKEQKRKDIESTPYINHPIGVAYILSEEAGVTSLDLLRGCLLHDTVEDTSVVIDVIRAKFGDYIANLVEEVTDDKSLPKQKRKDLQISGREPIEEPLESYPWPNHEELKLLLAAANFAAEKHRRHFLFDAPNSVPYINHVISVAFIVSEEAGIYDIPVLCAALLSDVVVGKGNSAAEDIAATFGQEVGHLVAELTLNHSSSIEDQFKDQMNKAGGMSYHAKVITLAAMIDKCRRLEVFEPQGWSGQLRENYFRWAFQLCTTLANTHPHLELELNNIWVGQGLKKFPMQSKEENQCI</sequence>
<dbReference type="Pfam" id="PF13328">
    <property type="entry name" value="HD_4"/>
    <property type="match status" value="2"/>
</dbReference>
<dbReference type="EMBL" id="GEBQ01005634">
    <property type="protein sequence ID" value="JAT34343.1"/>
    <property type="molecule type" value="Transcribed_RNA"/>
</dbReference>
<protein>
    <recommendedName>
        <fullName evidence="2">HD domain-containing protein</fullName>
    </recommendedName>
</protein>
<accession>A0A1B6MEI1</accession>